<comment type="caution">
    <text evidence="1">The sequence shown here is derived from an EMBL/GenBank/DDBJ whole genome shotgun (WGS) entry which is preliminary data.</text>
</comment>
<organism evidence="1 2">
    <name type="scientific">Citroniella saccharovorans</name>
    <dbReference type="NCBI Taxonomy" id="2053367"/>
    <lineage>
        <taxon>Bacteria</taxon>
        <taxon>Bacillati</taxon>
        <taxon>Bacillota</taxon>
        <taxon>Tissierellia</taxon>
        <taxon>Tissierellales</taxon>
        <taxon>Peptoniphilaceae</taxon>
        <taxon>Citroniella</taxon>
    </lineage>
</organism>
<gene>
    <name evidence="1" type="ORF">VLK81_01525</name>
</gene>
<reference evidence="1 2" key="1">
    <citation type="submission" date="2024-01" db="EMBL/GenBank/DDBJ databases">
        <title>Complete genome sequence of Citroniella saccharovorans strain M6.X9, isolated from human fecal sample.</title>
        <authorList>
            <person name="Cheng G."/>
            <person name="Westerholm M."/>
            <person name="Schnurer A."/>
        </authorList>
    </citation>
    <scope>NUCLEOTIDE SEQUENCE [LARGE SCALE GENOMIC DNA]</scope>
    <source>
        <strain evidence="1 2">DSM 29873</strain>
    </source>
</reference>
<accession>A0AAW9MXE5</accession>
<dbReference type="EMBL" id="JAYKOT010000001">
    <property type="protein sequence ID" value="MEB3428712.1"/>
    <property type="molecule type" value="Genomic_DNA"/>
</dbReference>
<sequence length="46" mass="5493">MKAAKVKKIESFNLANSEILRYRGPGANSFDYYFKDAYWQYRIILI</sequence>
<dbReference type="Proteomes" id="UP001357733">
    <property type="component" value="Unassembled WGS sequence"/>
</dbReference>
<proteinExistence type="predicted"/>
<name>A0AAW9MXE5_9FIRM</name>
<evidence type="ECO:0000313" key="2">
    <source>
        <dbReference type="Proteomes" id="UP001357733"/>
    </source>
</evidence>
<protein>
    <submittedName>
        <fullName evidence="1">Uncharacterized protein</fullName>
    </submittedName>
</protein>
<dbReference type="AlphaFoldDB" id="A0AAW9MXE5"/>
<evidence type="ECO:0000313" key="1">
    <source>
        <dbReference type="EMBL" id="MEB3428712.1"/>
    </source>
</evidence>
<keyword evidence="2" id="KW-1185">Reference proteome</keyword>